<dbReference type="InterPro" id="IPR036612">
    <property type="entry name" value="KH_dom_type_1_sf"/>
</dbReference>
<dbReference type="PANTHER" id="PTHR12826:SF15">
    <property type="entry name" value="RIBONUCLEASE Y"/>
    <property type="match status" value="1"/>
</dbReference>
<feature type="transmembrane region" description="Helical" evidence="7">
    <location>
        <begin position="6"/>
        <end position="25"/>
    </location>
</feature>
<evidence type="ECO:0000256" key="2">
    <source>
        <dbReference type="ARBA" id="ARBA00022722"/>
    </source>
</evidence>
<dbReference type="InterPro" id="IPR004088">
    <property type="entry name" value="KH_dom_type_1"/>
</dbReference>
<reference evidence="11" key="1">
    <citation type="submission" date="2016-11" db="EMBL/GenBank/DDBJ databases">
        <authorList>
            <person name="Varghese N."/>
            <person name="Submissions S."/>
        </authorList>
    </citation>
    <scope>NUCLEOTIDE SEQUENCE [LARGE SCALE GENOMIC DNA]</scope>
    <source>
        <strain evidence="11">DSM 16785</strain>
    </source>
</reference>
<evidence type="ECO:0000256" key="4">
    <source>
        <dbReference type="ARBA" id="ARBA00022801"/>
    </source>
</evidence>
<keyword evidence="5 7" id="KW-0694">RNA-binding</keyword>
<dbReference type="InterPro" id="IPR017705">
    <property type="entry name" value="Ribonuclease_Y"/>
</dbReference>
<dbReference type="CDD" id="cd22431">
    <property type="entry name" value="KH-I_RNaseY"/>
    <property type="match status" value="1"/>
</dbReference>
<evidence type="ECO:0000256" key="3">
    <source>
        <dbReference type="ARBA" id="ARBA00022759"/>
    </source>
</evidence>
<evidence type="ECO:0000256" key="6">
    <source>
        <dbReference type="ARBA" id="ARBA00023136"/>
    </source>
</evidence>
<protein>
    <recommendedName>
        <fullName evidence="7 8">Ribonuclease Y</fullName>
        <shortName evidence="7">RNase Y</shortName>
        <ecNumber evidence="7 8">3.1.-.-</ecNumber>
    </recommendedName>
</protein>
<proteinExistence type="inferred from homology"/>
<dbReference type="Gene3D" id="3.30.1370.10">
    <property type="entry name" value="K Homology domain, type 1"/>
    <property type="match status" value="1"/>
</dbReference>
<dbReference type="Pfam" id="PF01966">
    <property type="entry name" value="HD"/>
    <property type="match status" value="1"/>
</dbReference>
<evidence type="ECO:0000256" key="8">
    <source>
        <dbReference type="NCBIfam" id="TIGR03319"/>
    </source>
</evidence>
<feature type="domain" description="HD" evidence="10">
    <location>
        <begin position="340"/>
        <end position="433"/>
    </location>
</feature>
<sequence length="524" mass="60163">MMDYIYIIIIVILAIMSGILYKFGLNKGLEKGNKEFIEKLKSEKEQLKMEIEIAKREKDEIIRNAEKEAENIVKSALIESKEEIQKMKEEFNRELKLEKEEIKSMEERLIRREEMIDRKEQNLEELKNKVDREKEEIQKLKEELENKLYEIANLTMEEAREKVLNEAREKYELELAQKYKSIKEEYEEDAKKHAQWVVSIAVQRYASDVTSEITTATVPLPTDDMKGRIIGREGRNIRAFEKMTGCDLIIDDTPEVVVISGFNPLRREIAKRTLEALVADGRIHPARIEEVYEKTKKELEDIIKEAGKEAVMRVGIKPLHPELVKLLGRLKFRTSYGQDVLEHSIEVANFAGLMASELGLNVELARRAALLHDIGKAIDHEVEGSHAVVGGQIAKRYNERLEVVNAIQYHHNEVDPMTPEAVIVGAADAVSAARPGARRETLENYIRRIEQLEEIAKSFRHVDKAYAIQAGRELRVIVQPDKIDDALADKLARDISAKIEEIMEYPGVIKVTVIREKRSVAYAS</sequence>
<keyword evidence="9" id="KW-0175">Coiled coil</keyword>
<dbReference type="Gene3D" id="1.10.3210.10">
    <property type="entry name" value="Hypothetical protein af1432"/>
    <property type="match status" value="1"/>
</dbReference>
<evidence type="ECO:0000313" key="11">
    <source>
        <dbReference type="EMBL" id="SHE43623.1"/>
    </source>
</evidence>
<dbReference type="InterPro" id="IPR006675">
    <property type="entry name" value="HDIG_dom"/>
</dbReference>
<dbReference type="InterPro" id="IPR022711">
    <property type="entry name" value="RNase_Y_N"/>
</dbReference>
<dbReference type="STRING" id="1122195.SAMN02745164_00433"/>
<dbReference type="Pfam" id="PF00013">
    <property type="entry name" value="KH_1"/>
    <property type="match status" value="1"/>
</dbReference>
<dbReference type="InterPro" id="IPR003607">
    <property type="entry name" value="HD/PDEase_dom"/>
</dbReference>
<accession>A0A1M4TGM5</accession>
<dbReference type="HAMAP" id="MF_00335">
    <property type="entry name" value="RNase_Y"/>
    <property type="match status" value="1"/>
</dbReference>
<dbReference type="PANTHER" id="PTHR12826">
    <property type="entry name" value="RIBONUCLEASE Y"/>
    <property type="match status" value="1"/>
</dbReference>
<comment type="caution">
    <text evidence="11">The sequence shown here is derived from an EMBL/GenBank/DDBJ whole genome shotgun (WGS) entry which is preliminary data.</text>
</comment>
<evidence type="ECO:0000256" key="1">
    <source>
        <dbReference type="ARBA" id="ARBA00022475"/>
    </source>
</evidence>
<dbReference type="Pfam" id="PF12072">
    <property type="entry name" value="RNase_Y_N"/>
    <property type="match status" value="1"/>
</dbReference>
<dbReference type="SUPFAM" id="SSF54791">
    <property type="entry name" value="Eukaryotic type KH-domain (KH-domain type I)"/>
    <property type="match status" value="1"/>
</dbReference>
<evidence type="ECO:0000256" key="7">
    <source>
        <dbReference type="HAMAP-Rule" id="MF_00335"/>
    </source>
</evidence>
<keyword evidence="12" id="KW-1185">Reference proteome</keyword>
<evidence type="ECO:0000259" key="10">
    <source>
        <dbReference type="PROSITE" id="PS51831"/>
    </source>
</evidence>
<dbReference type="GO" id="GO:0016787">
    <property type="term" value="F:hydrolase activity"/>
    <property type="evidence" value="ECO:0007669"/>
    <property type="project" value="UniProtKB-KW"/>
</dbReference>
<dbReference type="PROSITE" id="PS51831">
    <property type="entry name" value="HD"/>
    <property type="match status" value="1"/>
</dbReference>
<dbReference type="NCBIfam" id="TIGR00277">
    <property type="entry name" value="HDIG"/>
    <property type="match status" value="1"/>
</dbReference>
<evidence type="ECO:0000313" key="12">
    <source>
        <dbReference type="Proteomes" id="UP000184334"/>
    </source>
</evidence>
<dbReference type="InterPro" id="IPR006674">
    <property type="entry name" value="HD_domain"/>
</dbReference>
<gene>
    <name evidence="7" type="primary">rny</name>
    <name evidence="11" type="ORF">SAMN02745164_00433</name>
</gene>
<dbReference type="NCBIfam" id="TIGR03319">
    <property type="entry name" value="RNase_Y"/>
    <property type="match status" value="1"/>
</dbReference>
<dbReference type="GO" id="GO:0005886">
    <property type="term" value="C:plasma membrane"/>
    <property type="evidence" value="ECO:0007669"/>
    <property type="project" value="UniProtKB-SubCell"/>
</dbReference>
<dbReference type="InterPro" id="IPR004087">
    <property type="entry name" value="KH_dom"/>
</dbReference>
<dbReference type="Proteomes" id="UP000184334">
    <property type="component" value="Unassembled WGS sequence"/>
</dbReference>
<dbReference type="GO" id="GO:0003723">
    <property type="term" value="F:RNA binding"/>
    <property type="evidence" value="ECO:0007669"/>
    <property type="project" value="UniProtKB-UniRule"/>
</dbReference>
<dbReference type="SUPFAM" id="SSF109604">
    <property type="entry name" value="HD-domain/PDEase-like"/>
    <property type="match status" value="1"/>
</dbReference>
<dbReference type="EC" id="3.1.-.-" evidence="7 8"/>
<keyword evidence="6 7" id="KW-0472">Membrane</keyword>
<dbReference type="PROSITE" id="PS50084">
    <property type="entry name" value="KH_TYPE_1"/>
    <property type="match status" value="1"/>
</dbReference>
<comment type="similarity">
    <text evidence="7">Belongs to the RNase Y family.</text>
</comment>
<dbReference type="GO" id="GO:0006402">
    <property type="term" value="P:mRNA catabolic process"/>
    <property type="evidence" value="ECO:0007669"/>
    <property type="project" value="UniProtKB-UniRule"/>
</dbReference>
<keyword evidence="1 7" id="KW-1003">Cell membrane</keyword>
<dbReference type="SMART" id="SM00471">
    <property type="entry name" value="HDc"/>
    <property type="match status" value="1"/>
</dbReference>
<evidence type="ECO:0000256" key="9">
    <source>
        <dbReference type="SAM" id="Coils"/>
    </source>
</evidence>
<dbReference type="AlphaFoldDB" id="A0A1M4TGM5"/>
<keyword evidence="7" id="KW-0812">Transmembrane</keyword>
<keyword evidence="4 7" id="KW-0378">Hydrolase</keyword>
<dbReference type="FunFam" id="1.10.3210.10:FF:000022">
    <property type="entry name" value="Ribonuclease Y"/>
    <property type="match status" value="1"/>
</dbReference>
<name>A0A1M4TGM5_MARH1</name>
<evidence type="ECO:0000256" key="5">
    <source>
        <dbReference type="ARBA" id="ARBA00022884"/>
    </source>
</evidence>
<feature type="coiled-coil region" evidence="9">
    <location>
        <begin position="26"/>
        <end position="157"/>
    </location>
</feature>
<dbReference type="CDD" id="cd00077">
    <property type="entry name" value="HDc"/>
    <property type="match status" value="1"/>
</dbReference>
<keyword evidence="7" id="KW-1133">Transmembrane helix</keyword>
<keyword evidence="3 7" id="KW-0255">Endonuclease</keyword>
<comment type="subcellular location">
    <subcellularLocation>
        <location evidence="7">Cell membrane</location>
        <topology evidence="7">Single-pass membrane protein</topology>
    </subcellularLocation>
</comment>
<dbReference type="SMART" id="SM00322">
    <property type="entry name" value="KH"/>
    <property type="match status" value="1"/>
</dbReference>
<dbReference type="EMBL" id="FQUI01000004">
    <property type="protein sequence ID" value="SHE43623.1"/>
    <property type="molecule type" value="Genomic_DNA"/>
</dbReference>
<dbReference type="GO" id="GO:0004521">
    <property type="term" value="F:RNA endonuclease activity"/>
    <property type="evidence" value="ECO:0007669"/>
    <property type="project" value="UniProtKB-UniRule"/>
</dbReference>
<keyword evidence="2 7" id="KW-0540">Nuclease</keyword>
<organism evidence="11 12">
    <name type="scientific">Marinitoga hydrogenitolerans (strain DSM 16785 / JCM 12826 / AT1271)</name>
    <dbReference type="NCBI Taxonomy" id="1122195"/>
    <lineage>
        <taxon>Bacteria</taxon>
        <taxon>Thermotogati</taxon>
        <taxon>Thermotogota</taxon>
        <taxon>Thermotogae</taxon>
        <taxon>Petrotogales</taxon>
        <taxon>Petrotogaceae</taxon>
        <taxon>Marinitoga</taxon>
    </lineage>
</organism>
<dbReference type="OrthoDB" id="9803205at2"/>
<comment type="function">
    <text evidence="7">Endoribonuclease that initiates mRNA decay.</text>
</comment>